<gene>
    <name evidence="3" type="ordered locus">Desti_1971</name>
</gene>
<dbReference type="AlphaFoldDB" id="I4C535"/>
<dbReference type="KEGG" id="dti:Desti_1971"/>
<dbReference type="EMBL" id="CP003360">
    <property type="protein sequence ID" value="AFM24676.1"/>
    <property type="molecule type" value="Genomic_DNA"/>
</dbReference>
<dbReference type="SUPFAM" id="SSF82649">
    <property type="entry name" value="SufE/NifU"/>
    <property type="match status" value="1"/>
</dbReference>
<dbReference type="GO" id="GO:0016226">
    <property type="term" value="P:iron-sulfur cluster assembly"/>
    <property type="evidence" value="ECO:0007669"/>
    <property type="project" value="InterPro"/>
</dbReference>
<dbReference type="eggNOG" id="COG0822">
    <property type="taxonomic scope" value="Bacteria"/>
</dbReference>
<keyword evidence="1" id="KW-0472">Membrane</keyword>
<dbReference type="InterPro" id="IPR002871">
    <property type="entry name" value="NIF_FeS_clus_asmbl_NifU_N"/>
</dbReference>
<accession>I4C535</accession>
<evidence type="ECO:0000313" key="3">
    <source>
        <dbReference type="EMBL" id="AFM24676.1"/>
    </source>
</evidence>
<dbReference type="Proteomes" id="UP000006055">
    <property type="component" value="Chromosome"/>
</dbReference>
<dbReference type="PANTHER" id="PTHR10093">
    <property type="entry name" value="IRON-SULFUR CLUSTER ASSEMBLY ENZYME NIFU HOMOLOG"/>
    <property type="match status" value="1"/>
</dbReference>
<feature type="transmembrane region" description="Helical" evidence="1">
    <location>
        <begin position="12"/>
        <end position="32"/>
    </location>
</feature>
<dbReference type="Gene3D" id="3.90.1010.10">
    <property type="match status" value="1"/>
</dbReference>
<dbReference type="GO" id="GO:0005506">
    <property type="term" value="F:iron ion binding"/>
    <property type="evidence" value="ECO:0007669"/>
    <property type="project" value="InterPro"/>
</dbReference>
<dbReference type="STRING" id="706587.Desti_1971"/>
<name>I4C535_DESTA</name>
<evidence type="ECO:0000259" key="2">
    <source>
        <dbReference type="Pfam" id="PF01592"/>
    </source>
</evidence>
<sequence>MFDWQILTQIQWTTLLLGGVLIFLVIGTWVLFDYRVDPLRGTMDEPDATAFVRGKCGDAMKISLRFSDERVTEARYWTDGCRMSSACGAAAAELALNKSPEELADIDHKAIEERVGTLPEEDLHCATLASGAIQEALRIYLTQMNVVTSSGAEMQARDLPLQKKTS</sequence>
<evidence type="ECO:0000256" key="1">
    <source>
        <dbReference type="SAM" id="Phobius"/>
    </source>
</evidence>
<proteinExistence type="predicted"/>
<keyword evidence="1" id="KW-1133">Transmembrane helix</keyword>
<dbReference type="HOGENOM" id="CLU_1600081_0_0_7"/>
<evidence type="ECO:0000313" key="4">
    <source>
        <dbReference type="Proteomes" id="UP000006055"/>
    </source>
</evidence>
<dbReference type="GO" id="GO:0051536">
    <property type="term" value="F:iron-sulfur cluster binding"/>
    <property type="evidence" value="ECO:0007669"/>
    <property type="project" value="InterPro"/>
</dbReference>
<protein>
    <submittedName>
        <fullName evidence="3">Iron-sulfur cluster biosynthesis protein, NifU-like protein</fullName>
    </submittedName>
</protein>
<dbReference type="OrthoDB" id="5420642at2"/>
<dbReference type="Pfam" id="PF01592">
    <property type="entry name" value="NifU_N"/>
    <property type="match status" value="1"/>
</dbReference>
<dbReference type="RefSeq" id="WP_014809820.1">
    <property type="nucleotide sequence ID" value="NC_018025.1"/>
</dbReference>
<dbReference type="CDD" id="cd06664">
    <property type="entry name" value="IscU_like"/>
    <property type="match status" value="1"/>
</dbReference>
<keyword evidence="4" id="KW-1185">Reference proteome</keyword>
<feature type="domain" description="NIF system FeS cluster assembly NifU N-terminal" evidence="2">
    <location>
        <begin position="40"/>
        <end position="143"/>
    </location>
</feature>
<organism evidence="3 4">
    <name type="scientific">Desulfomonile tiedjei (strain ATCC 49306 / DSM 6799 / DCB-1)</name>
    <dbReference type="NCBI Taxonomy" id="706587"/>
    <lineage>
        <taxon>Bacteria</taxon>
        <taxon>Pseudomonadati</taxon>
        <taxon>Thermodesulfobacteriota</taxon>
        <taxon>Desulfomonilia</taxon>
        <taxon>Desulfomonilales</taxon>
        <taxon>Desulfomonilaceae</taxon>
        <taxon>Desulfomonile</taxon>
    </lineage>
</organism>
<reference evidence="4" key="1">
    <citation type="submission" date="2012-06" db="EMBL/GenBank/DDBJ databases">
        <title>Complete sequence of chromosome of Desulfomonile tiedjei DSM 6799.</title>
        <authorList>
            <person name="Lucas S."/>
            <person name="Copeland A."/>
            <person name="Lapidus A."/>
            <person name="Glavina del Rio T."/>
            <person name="Dalin E."/>
            <person name="Tice H."/>
            <person name="Bruce D."/>
            <person name="Goodwin L."/>
            <person name="Pitluck S."/>
            <person name="Peters L."/>
            <person name="Ovchinnikova G."/>
            <person name="Zeytun A."/>
            <person name="Lu M."/>
            <person name="Kyrpides N."/>
            <person name="Mavromatis K."/>
            <person name="Ivanova N."/>
            <person name="Brettin T."/>
            <person name="Detter J.C."/>
            <person name="Han C."/>
            <person name="Larimer F."/>
            <person name="Land M."/>
            <person name="Hauser L."/>
            <person name="Markowitz V."/>
            <person name="Cheng J.-F."/>
            <person name="Hugenholtz P."/>
            <person name="Woyke T."/>
            <person name="Wu D."/>
            <person name="Spring S."/>
            <person name="Schroeder M."/>
            <person name="Brambilla E."/>
            <person name="Klenk H.-P."/>
            <person name="Eisen J.A."/>
        </authorList>
    </citation>
    <scope>NUCLEOTIDE SEQUENCE [LARGE SCALE GENOMIC DNA]</scope>
    <source>
        <strain evidence="4">ATCC 49306 / DSM 6799 / DCB-1</strain>
    </source>
</reference>
<keyword evidence="1" id="KW-0812">Transmembrane</keyword>